<dbReference type="PANTHER" id="PTHR48061:SF2">
    <property type="entry name" value="RECEPTOR LIKE PROTEIN 30-LIKE"/>
    <property type="match status" value="1"/>
</dbReference>
<feature type="domain" description="Leucine-rich repeat-containing N-terminal plant-type" evidence="14">
    <location>
        <begin position="31"/>
        <end position="72"/>
    </location>
</feature>
<keyword evidence="9 12" id="KW-0472">Membrane</keyword>
<dbReference type="EMBL" id="PDCK01000041">
    <property type="protein sequence ID" value="PRQ42839.1"/>
    <property type="molecule type" value="Genomic_DNA"/>
</dbReference>
<dbReference type="InterPro" id="IPR003591">
    <property type="entry name" value="Leu-rich_rpt_typical-subtyp"/>
</dbReference>
<keyword evidence="16" id="KW-1185">Reference proteome</keyword>
<evidence type="ECO:0000256" key="8">
    <source>
        <dbReference type="ARBA" id="ARBA00022989"/>
    </source>
</evidence>
<dbReference type="Pfam" id="PF13855">
    <property type="entry name" value="LRR_8"/>
    <property type="match status" value="4"/>
</dbReference>
<comment type="subcellular location">
    <subcellularLocation>
        <location evidence="1">Cell membrane</location>
        <topology evidence="1">Single-pass type I membrane protein</topology>
    </subcellularLocation>
</comment>
<dbReference type="FunFam" id="3.80.10.10:FF:000095">
    <property type="entry name" value="LRR receptor-like serine/threonine-protein kinase GSO1"/>
    <property type="match status" value="1"/>
</dbReference>
<keyword evidence="11" id="KW-0325">Glycoprotein</keyword>
<organism evidence="15 16">
    <name type="scientific">Rosa chinensis</name>
    <name type="common">China rose</name>
    <dbReference type="NCBI Taxonomy" id="74649"/>
    <lineage>
        <taxon>Eukaryota</taxon>
        <taxon>Viridiplantae</taxon>
        <taxon>Streptophyta</taxon>
        <taxon>Embryophyta</taxon>
        <taxon>Tracheophyta</taxon>
        <taxon>Spermatophyta</taxon>
        <taxon>Magnoliopsida</taxon>
        <taxon>eudicotyledons</taxon>
        <taxon>Gunneridae</taxon>
        <taxon>Pentapetalae</taxon>
        <taxon>rosids</taxon>
        <taxon>fabids</taxon>
        <taxon>Rosales</taxon>
        <taxon>Rosaceae</taxon>
        <taxon>Rosoideae</taxon>
        <taxon>Rosoideae incertae sedis</taxon>
        <taxon>Rosa</taxon>
    </lineage>
</organism>
<dbReference type="PROSITE" id="PS51450">
    <property type="entry name" value="LRR"/>
    <property type="match status" value="1"/>
</dbReference>
<dbReference type="InterPro" id="IPR032675">
    <property type="entry name" value="LRR_dom_sf"/>
</dbReference>
<dbReference type="Pfam" id="PF08263">
    <property type="entry name" value="LRRNT_2"/>
    <property type="match status" value="1"/>
</dbReference>
<dbReference type="SUPFAM" id="SSF52047">
    <property type="entry name" value="RNI-like"/>
    <property type="match status" value="1"/>
</dbReference>
<keyword evidence="6 13" id="KW-0732">Signal</keyword>
<evidence type="ECO:0000256" key="12">
    <source>
        <dbReference type="SAM" id="Phobius"/>
    </source>
</evidence>
<dbReference type="AlphaFoldDB" id="A0A2P6R8U5"/>
<evidence type="ECO:0000256" key="13">
    <source>
        <dbReference type="SAM" id="SignalP"/>
    </source>
</evidence>
<keyword evidence="10" id="KW-0675">Receptor</keyword>
<evidence type="ECO:0000256" key="3">
    <source>
        <dbReference type="ARBA" id="ARBA00022475"/>
    </source>
</evidence>
<dbReference type="OMA" id="KLIHWNQ"/>
<gene>
    <name evidence="15" type="ORF">RchiOBHm_Chr3g0462001</name>
</gene>
<keyword evidence="3" id="KW-1003">Cell membrane</keyword>
<dbReference type="OrthoDB" id="1574204at2759"/>
<comment type="caution">
    <text evidence="15">The sequence shown here is derived from an EMBL/GenBank/DDBJ whole genome shotgun (WGS) entry which is preliminary data.</text>
</comment>
<evidence type="ECO:0000313" key="16">
    <source>
        <dbReference type="Proteomes" id="UP000238479"/>
    </source>
</evidence>
<evidence type="ECO:0000313" key="15">
    <source>
        <dbReference type="EMBL" id="PRQ42839.1"/>
    </source>
</evidence>
<feature type="transmembrane region" description="Helical" evidence="12">
    <location>
        <begin position="1008"/>
        <end position="1031"/>
    </location>
</feature>
<sequence>MKSWLHFFLLLVTLWVSIIIIIPLVHSKCIPDQQQSLLDFKSSLLFNSSLSSKLITWNSSTDCCSWVGVTCNTNGRVLGLDLSSESISGGIDNSSGLFHLQHLQRLNLADNELGNGSQSIPSAVGQLMNLRYLNLSQNAYSGQIPIEISRLTRLAVLDISLNYFIVDPYKYIYEVKLEISNLHMLVENLTELRELYLDDVQIPAEGSEWCQAISSSLPNLRVLSLSYCNLSGPFNESLANLRSLSVILLGLNNISAPVPAFFANFSNLTSLILNDCNLQGTFPKEIFQLPSLRGISLFQNEKLDGSLPEFPKNGSLQYLDLSGTNFLGALPNSIGNLKMLSAVDIGGCNFTGSIPKSMTNLTQLVSLWMYGNNFEGSIPSFSGAKNLEDIVLFSNGLTGNINCNNWGNLTNLVSLDLSYNMLSGNIPSSLFSLPSLNDIDLSDNQFFGHFPEISNLSSYYVKGLYLRKNNLEGPIPMSIFNFRGLTSLYLSSNNFSGSFPLDGLQHLRNLSSLDLSHNSLLLSHDVTNLSYSYFPQFDYLGLASLNLRTFPDFLRNQSKLLSLDLSDNQIQGKIPNWIWRSNNLHYLNLSCNSLETLEGHTINLTSMESLDLHSNKLHGKIPISSSPNMLYLDYSRNNFSSTIPTTIEDMILHTRFFSVSSNNLQGIIPGSICNTDSLEVLDMSNNSLSGTVPHCLTTMSTLSVLNLRRNNLRNVYMLSHNCSLHTLDISENHIQSQFLKSLVKCPQLQVLNLGKNQITGPFPCFLKDISTLRVLILRSNKFYGGISCPKINGTWPMLQIIDLAHNNFSGNVSGIALTTWQAMMANEDDASSNLNHLQFQDNSSGVIYYQDTVTITNKGFEMELVKILTVFTSIDFSCNNFNGSIPYEIGELKSLHILNLSNNAFTGAIPSSLSNLSQLESLDLSQNTLSGQIPLQLTKLTFLSFLNLSHNQLVGKIPSSNQFPTFPKSSFEGNKDLFGPPLTEENRTRLSSPTTKRTHPSYGDEIDWNIVIVEIGFTCGFGIVLGSLLFCKRWRKWYYRAMYSILVKIFPQLEQRFGHHRRHVYIGERYRRH</sequence>
<dbReference type="FunFam" id="3.80.10.10:FF:000213">
    <property type="entry name" value="Tyrosine-sulfated glycopeptide receptor 1"/>
    <property type="match status" value="1"/>
</dbReference>
<feature type="signal peptide" evidence="13">
    <location>
        <begin position="1"/>
        <end position="27"/>
    </location>
</feature>
<dbReference type="PRINTS" id="PR00019">
    <property type="entry name" value="LEURICHRPT"/>
</dbReference>
<evidence type="ECO:0000256" key="5">
    <source>
        <dbReference type="ARBA" id="ARBA00022692"/>
    </source>
</evidence>
<dbReference type="SUPFAM" id="SSF52075">
    <property type="entry name" value="Outer arm dynein light chain 1"/>
    <property type="match status" value="1"/>
</dbReference>
<evidence type="ECO:0000256" key="6">
    <source>
        <dbReference type="ARBA" id="ARBA00022729"/>
    </source>
</evidence>
<accession>A0A2P6R8U5</accession>
<dbReference type="Proteomes" id="UP000238479">
    <property type="component" value="Chromosome 3"/>
</dbReference>
<dbReference type="Gramene" id="PRQ42839">
    <property type="protein sequence ID" value="PRQ42839"/>
    <property type="gene ID" value="RchiOBHm_Chr3g0462001"/>
</dbReference>
<dbReference type="InterPro" id="IPR001611">
    <property type="entry name" value="Leu-rich_rpt"/>
</dbReference>
<proteinExistence type="inferred from homology"/>
<dbReference type="InterPro" id="IPR013210">
    <property type="entry name" value="LRR_N_plant-typ"/>
</dbReference>
<dbReference type="GO" id="GO:0005886">
    <property type="term" value="C:plasma membrane"/>
    <property type="evidence" value="ECO:0007669"/>
    <property type="project" value="UniProtKB-SubCell"/>
</dbReference>
<evidence type="ECO:0000259" key="14">
    <source>
        <dbReference type="Pfam" id="PF08263"/>
    </source>
</evidence>
<evidence type="ECO:0000256" key="7">
    <source>
        <dbReference type="ARBA" id="ARBA00022737"/>
    </source>
</evidence>
<evidence type="ECO:0000256" key="4">
    <source>
        <dbReference type="ARBA" id="ARBA00022614"/>
    </source>
</evidence>
<keyword evidence="4" id="KW-0433">Leucine-rich repeat</keyword>
<keyword evidence="5 12" id="KW-0812">Transmembrane</keyword>
<keyword evidence="7" id="KW-0677">Repeat</keyword>
<comment type="similarity">
    <text evidence="2">Belongs to the RLP family.</text>
</comment>
<evidence type="ECO:0000256" key="2">
    <source>
        <dbReference type="ARBA" id="ARBA00009592"/>
    </source>
</evidence>
<evidence type="ECO:0000256" key="11">
    <source>
        <dbReference type="ARBA" id="ARBA00023180"/>
    </source>
</evidence>
<evidence type="ECO:0000256" key="1">
    <source>
        <dbReference type="ARBA" id="ARBA00004251"/>
    </source>
</evidence>
<dbReference type="Pfam" id="PF00560">
    <property type="entry name" value="LRR_1"/>
    <property type="match status" value="6"/>
</dbReference>
<evidence type="ECO:0000256" key="9">
    <source>
        <dbReference type="ARBA" id="ARBA00023136"/>
    </source>
</evidence>
<keyword evidence="8 12" id="KW-1133">Transmembrane helix</keyword>
<dbReference type="Pfam" id="PF13516">
    <property type="entry name" value="LRR_6"/>
    <property type="match status" value="1"/>
</dbReference>
<name>A0A2P6R8U5_ROSCH</name>
<reference evidence="15 16" key="1">
    <citation type="journal article" date="2018" name="Nat. Genet.">
        <title>The Rosa genome provides new insights in the design of modern roses.</title>
        <authorList>
            <person name="Bendahmane M."/>
        </authorList>
    </citation>
    <scope>NUCLEOTIDE SEQUENCE [LARGE SCALE GENOMIC DNA]</scope>
    <source>
        <strain evidence="16">cv. Old Blush</strain>
    </source>
</reference>
<dbReference type="Gene3D" id="3.80.10.10">
    <property type="entry name" value="Ribonuclease Inhibitor"/>
    <property type="match status" value="8"/>
</dbReference>
<feature type="chain" id="PRO_5015122760" evidence="13">
    <location>
        <begin position="28"/>
        <end position="1073"/>
    </location>
</feature>
<dbReference type="InterPro" id="IPR046956">
    <property type="entry name" value="RLP23-like"/>
</dbReference>
<dbReference type="PANTHER" id="PTHR48061">
    <property type="entry name" value="LEUCINE-RICH REPEAT RECEPTOR PROTEIN KINASE EMS1-LIKE-RELATED"/>
    <property type="match status" value="1"/>
</dbReference>
<protein>
    <submittedName>
        <fullName evidence="15">Putative leucine-rich repeat-containing, plant-type, leucine-rich repeat domain, L</fullName>
    </submittedName>
</protein>
<evidence type="ECO:0000256" key="10">
    <source>
        <dbReference type="ARBA" id="ARBA00023170"/>
    </source>
</evidence>
<dbReference type="SMART" id="SM00369">
    <property type="entry name" value="LRR_TYP"/>
    <property type="match status" value="14"/>
</dbReference>
<dbReference type="SUPFAM" id="SSF52058">
    <property type="entry name" value="L domain-like"/>
    <property type="match status" value="2"/>
</dbReference>